<dbReference type="EMBL" id="JAUNZN010000009">
    <property type="protein sequence ID" value="KAK4815548.1"/>
    <property type="molecule type" value="Genomic_DNA"/>
</dbReference>
<gene>
    <name evidence="1" type="ORF">QYF61_003640</name>
</gene>
<evidence type="ECO:0000313" key="1">
    <source>
        <dbReference type="EMBL" id="KAK4815548.1"/>
    </source>
</evidence>
<name>A0AAN7MT61_MYCAM</name>
<evidence type="ECO:0000313" key="2">
    <source>
        <dbReference type="Proteomes" id="UP001333110"/>
    </source>
</evidence>
<reference evidence="1 2" key="1">
    <citation type="journal article" date="2023" name="J. Hered.">
        <title>Chromosome-level genome of the wood stork (Mycteria americana) provides insight into avian chromosome evolution.</title>
        <authorList>
            <person name="Flamio R. Jr."/>
            <person name="Ramstad K.M."/>
        </authorList>
    </citation>
    <scope>NUCLEOTIDE SEQUENCE [LARGE SCALE GENOMIC DNA]</scope>
    <source>
        <strain evidence="1">JAX WOST 10</strain>
    </source>
</reference>
<proteinExistence type="predicted"/>
<dbReference type="InterPro" id="IPR027993">
    <property type="entry name" value="DUF4495"/>
</dbReference>
<dbReference type="Proteomes" id="UP001333110">
    <property type="component" value="Unassembled WGS sequence"/>
</dbReference>
<organism evidence="1 2">
    <name type="scientific">Mycteria americana</name>
    <name type="common">Wood stork</name>
    <dbReference type="NCBI Taxonomy" id="33587"/>
    <lineage>
        <taxon>Eukaryota</taxon>
        <taxon>Metazoa</taxon>
        <taxon>Chordata</taxon>
        <taxon>Craniata</taxon>
        <taxon>Vertebrata</taxon>
        <taxon>Euteleostomi</taxon>
        <taxon>Archelosauria</taxon>
        <taxon>Archosauria</taxon>
        <taxon>Dinosauria</taxon>
        <taxon>Saurischia</taxon>
        <taxon>Theropoda</taxon>
        <taxon>Coelurosauria</taxon>
        <taxon>Aves</taxon>
        <taxon>Neognathae</taxon>
        <taxon>Neoaves</taxon>
        <taxon>Aequornithes</taxon>
        <taxon>Ciconiiformes</taxon>
        <taxon>Ciconiidae</taxon>
        <taxon>Mycteria</taxon>
    </lineage>
</organism>
<dbReference type="PANTHER" id="PTHR33960">
    <property type="entry name" value="SIMILAR TO KIAA0825 PROTEIN"/>
    <property type="match status" value="1"/>
</dbReference>
<dbReference type="AlphaFoldDB" id="A0AAN7MT61"/>
<keyword evidence="2" id="KW-1185">Reference proteome</keyword>
<accession>A0AAN7MT61</accession>
<dbReference type="PANTHER" id="PTHR33960:SF1">
    <property type="entry name" value="SIMILAR TO KIAA0825 PROTEIN"/>
    <property type="match status" value="1"/>
</dbReference>
<comment type="caution">
    <text evidence="1">The sequence shown here is derived from an EMBL/GenBank/DDBJ whole genome shotgun (WGS) entry which is preliminary data.</text>
</comment>
<sequence length="352" mass="40347">MIRGLEHLCCEDRLRELGLFSLEKGRLWGDLIAAFHTDFIIPYINTSLINILKMEWGGEYSLDSSNLDCLLNVLPGELEFQQILSDLDEKIKNNSSSIEQCLKGLQSEVNEICTDEILQSTTDCLQWLNNCNFSSLRPSSTHHGELMEFLRTLQSLLKNEQNKEEMILHFLLDLSSQCGVSFPCTPSGTSFELTSSVHAIEDDSAMDVKSLWDNGRDCPLYSALVRPHLECCVQFWAPHYKRDIEGLERVQRRATELGKGLEHKADGERLRDLGLFSLEKRRLRGDLIALYNCLKGGCREVGSVSSPRLDIRKFFFTERVVKHWHRLPREVVESPSLEVFKSHLDEVLRDMV</sequence>
<protein>
    <submittedName>
        <fullName evidence="1">Uncharacterized protein</fullName>
    </submittedName>
</protein>